<reference evidence="1 2" key="1">
    <citation type="submission" date="2018-12" db="EMBL/GenBank/DDBJ databases">
        <authorList>
            <consortium name="Pathogen Informatics"/>
        </authorList>
    </citation>
    <scope>NUCLEOTIDE SEQUENCE [LARGE SCALE GENOMIC DNA]</scope>
    <source>
        <strain evidence="1 2">NCTC9997</strain>
    </source>
</reference>
<sequence length="43" mass="4864">MGNISAFFSYDNLRIYTQGIRYVCKGFESHISCTIKGLANKCL</sequence>
<gene>
    <name evidence="1" type="ORF">NCTC9997_02773</name>
</gene>
<dbReference type="AlphaFoldDB" id="A0A7Z8Z9K1"/>
<evidence type="ECO:0000313" key="2">
    <source>
        <dbReference type="Proteomes" id="UP000267630"/>
    </source>
</evidence>
<name>A0A7Z8Z9K1_RAOTE</name>
<keyword evidence="2" id="KW-1185">Reference proteome</keyword>
<accession>A0A7Z8Z9K1</accession>
<dbReference type="Proteomes" id="UP000267630">
    <property type="component" value="Chromosome 3"/>
</dbReference>
<evidence type="ECO:0000313" key="1">
    <source>
        <dbReference type="EMBL" id="VED49482.1"/>
    </source>
</evidence>
<dbReference type="EMBL" id="LR134253">
    <property type="protein sequence ID" value="VED49482.1"/>
    <property type="molecule type" value="Genomic_DNA"/>
</dbReference>
<organism evidence="1 2">
    <name type="scientific">Raoultella terrigena</name>
    <name type="common">Klebsiella terrigena</name>
    <dbReference type="NCBI Taxonomy" id="577"/>
    <lineage>
        <taxon>Bacteria</taxon>
        <taxon>Pseudomonadati</taxon>
        <taxon>Pseudomonadota</taxon>
        <taxon>Gammaproteobacteria</taxon>
        <taxon>Enterobacterales</taxon>
        <taxon>Enterobacteriaceae</taxon>
        <taxon>Klebsiella/Raoultella group</taxon>
        <taxon>Raoultella</taxon>
    </lineage>
</organism>
<protein>
    <submittedName>
        <fullName evidence="1">Uncharacterized protein</fullName>
    </submittedName>
</protein>
<proteinExistence type="predicted"/>